<organism evidence="3 4">
    <name type="scientific">Marchantia polymorpha subsp. ruderalis</name>
    <dbReference type="NCBI Taxonomy" id="1480154"/>
    <lineage>
        <taxon>Eukaryota</taxon>
        <taxon>Viridiplantae</taxon>
        <taxon>Streptophyta</taxon>
        <taxon>Embryophyta</taxon>
        <taxon>Marchantiophyta</taxon>
        <taxon>Marchantiopsida</taxon>
        <taxon>Marchantiidae</taxon>
        <taxon>Marchantiales</taxon>
        <taxon>Marchantiaceae</taxon>
        <taxon>Marchantia</taxon>
    </lineage>
</organism>
<accession>A0A176WBL3</accession>
<dbReference type="Proteomes" id="UP000077202">
    <property type="component" value="Unassembled WGS sequence"/>
</dbReference>
<feature type="compositionally biased region" description="Polar residues" evidence="1">
    <location>
        <begin position="7"/>
        <end position="17"/>
    </location>
</feature>
<comment type="caution">
    <text evidence="3">The sequence shown here is derived from an EMBL/GenBank/DDBJ whole genome shotgun (WGS) entry which is preliminary data.</text>
</comment>
<dbReference type="InterPro" id="IPR005162">
    <property type="entry name" value="Retrotrans_gag_dom"/>
</dbReference>
<sequence length="156" mass="18692">MADGQANPRQVFSQPFTKHSYPKYKERGDDDDADSYIKLFESVSITNRETSDDDRLRIFPSLLRKKARSWYNHKSTNPNGLQMWAQLKEKFLRRFRELSYDSRMLTKLRNLQRERKENLCDYIERFQDLLGVYYAAFFSLWWASTKLQSVNLASQK</sequence>
<dbReference type="AlphaFoldDB" id="A0A176WBL3"/>
<gene>
    <name evidence="3" type="ORF">AXG93_3535s1000</name>
</gene>
<evidence type="ECO:0000313" key="3">
    <source>
        <dbReference type="EMBL" id="OAE29772.1"/>
    </source>
</evidence>
<dbReference type="PANTHER" id="PTHR33223:SF6">
    <property type="entry name" value="CCHC-TYPE DOMAIN-CONTAINING PROTEIN"/>
    <property type="match status" value="1"/>
</dbReference>
<evidence type="ECO:0000256" key="1">
    <source>
        <dbReference type="SAM" id="MobiDB-lite"/>
    </source>
</evidence>
<proteinExistence type="predicted"/>
<name>A0A176WBL3_MARPO</name>
<feature type="domain" description="Retrotransposon gag" evidence="2">
    <location>
        <begin position="57"/>
        <end position="130"/>
    </location>
</feature>
<keyword evidence="4" id="KW-1185">Reference proteome</keyword>
<dbReference type="EMBL" id="LVLJ01001419">
    <property type="protein sequence ID" value="OAE29772.1"/>
    <property type="molecule type" value="Genomic_DNA"/>
</dbReference>
<evidence type="ECO:0000313" key="4">
    <source>
        <dbReference type="Proteomes" id="UP000077202"/>
    </source>
</evidence>
<dbReference type="Pfam" id="PF03732">
    <property type="entry name" value="Retrotrans_gag"/>
    <property type="match status" value="1"/>
</dbReference>
<dbReference type="PANTHER" id="PTHR33223">
    <property type="entry name" value="CCHC-TYPE DOMAIN-CONTAINING PROTEIN"/>
    <property type="match status" value="1"/>
</dbReference>
<evidence type="ECO:0000259" key="2">
    <source>
        <dbReference type="Pfam" id="PF03732"/>
    </source>
</evidence>
<feature type="region of interest" description="Disordered" evidence="1">
    <location>
        <begin position="1"/>
        <end position="31"/>
    </location>
</feature>
<reference evidence="3" key="1">
    <citation type="submission" date="2016-03" db="EMBL/GenBank/DDBJ databases">
        <title>Mechanisms controlling the formation of the plant cell surface in tip-growing cells are functionally conserved among land plants.</title>
        <authorList>
            <person name="Honkanen S."/>
            <person name="Jones V.A."/>
            <person name="Morieri G."/>
            <person name="Champion C."/>
            <person name="Hetherington A.J."/>
            <person name="Kelly S."/>
            <person name="Saint-Marcoux D."/>
            <person name="Proust H."/>
            <person name="Prescott H."/>
            <person name="Dolan L."/>
        </authorList>
    </citation>
    <scope>NUCLEOTIDE SEQUENCE [LARGE SCALE GENOMIC DNA]</scope>
    <source>
        <tissue evidence="3">Whole gametophyte</tissue>
    </source>
</reference>
<protein>
    <recommendedName>
        <fullName evidence="2">Retrotransposon gag domain-containing protein</fullName>
    </recommendedName>
</protein>